<organism evidence="1 2">
    <name type="scientific">Sporocytophaga myxococcoides</name>
    <dbReference type="NCBI Taxonomy" id="153721"/>
    <lineage>
        <taxon>Bacteria</taxon>
        <taxon>Pseudomonadati</taxon>
        <taxon>Bacteroidota</taxon>
        <taxon>Cytophagia</taxon>
        <taxon>Cytophagales</taxon>
        <taxon>Cytophagaceae</taxon>
        <taxon>Sporocytophaga</taxon>
    </lineage>
</organism>
<evidence type="ECO:0000313" key="2">
    <source>
        <dbReference type="Proteomes" id="UP000030185"/>
    </source>
</evidence>
<dbReference type="Proteomes" id="UP000030185">
    <property type="component" value="Unassembled WGS sequence"/>
</dbReference>
<evidence type="ECO:0000313" key="1">
    <source>
        <dbReference type="EMBL" id="GAL86471.1"/>
    </source>
</evidence>
<dbReference type="eggNOG" id="COG1765">
    <property type="taxonomic scope" value="Bacteria"/>
</dbReference>
<dbReference type="InterPro" id="IPR036102">
    <property type="entry name" value="OsmC/Ohrsf"/>
</dbReference>
<name>A0A098LHL1_9BACT</name>
<dbReference type="PANTHER" id="PTHR34352">
    <property type="entry name" value="PROTEIN YHFA"/>
    <property type="match status" value="1"/>
</dbReference>
<protein>
    <submittedName>
        <fullName evidence="1">Redox protein, regulator of disulfide bond formation</fullName>
    </submittedName>
</protein>
<keyword evidence="2" id="KW-1185">Reference proteome</keyword>
<gene>
    <name evidence="1" type="ORF">MYP_3700</name>
</gene>
<dbReference type="PANTHER" id="PTHR34352:SF1">
    <property type="entry name" value="PROTEIN YHFA"/>
    <property type="match status" value="1"/>
</dbReference>
<reference evidence="1 2" key="1">
    <citation type="submission" date="2014-09" db="EMBL/GenBank/DDBJ databases">
        <title>Sporocytophaga myxococcoides PG-01 genome sequencing.</title>
        <authorList>
            <person name="Liu L."/>
            <person name="Gao P.J."/>
            <person name="Chen G.J."/>
            <person name="Wang L.S."/>
        </authorList>
    </citation>
    <scope>NUCLEOTIDE SEQUENCE [LARGE SCALE GENOMIC DNA]</scope>
    <source>
        <strain evidence="1 2">PG-01</strain>
    </source>
</reference>
<dbReference type="EMBL" id="BBLT01000008">
    <property type="protein sequence ID" value="GAL86471.1"/>
    <property type="molecule type" value="Genomic_DNA"/>
</dbReference>
<dbReference type="AlphaFoldDB" id="A0A098LHL1"/>
<dbReference type="Pfam" id="PF02566">
    <property type="entry name" value="OsmC"/>
    <property type="match status" value="1"/>
</dbReference>
<accession>A0A098LHL1</accession>
<sequence>MELLLMGLGGCSAIDVLSILKKQRVEIADFKIEINGEREPEAVPSLFQDIHIKFIVKGPVDTSKVEKAIVLSLDKYCSVAKTLEKTAKITWSLDVV</sequence>
<proteinExistence type="predicted"/>
<dbReference type="InterPro" id="IPR015946">
    <property type="entry name" value="KH_dom-like_a/b"/>
</dbReference>
<comment type="caution">
    <text evidence="1">The sequence shown here is derived from an EMBL/GenBank/DDBJ whole genome shotgun (WGS) entry which is preliminary data.</text>
</comment>
<dbReference type="SUPFAM" id="SSF82784">
    <property type="entry name" value="OsmC-like"/>
    <property type="match status" value="1"/>
</dbReference>
<dbReference type="Gene3D" id="3.30.300.20">
    <property type="match status" value="1"/>
</dbReference>
<dbReference type="STRING" id="153721.MYP_3700"/>
<dbReference type="InterPro" id="IPR003718">
    <property type="entry name" value="OsmC/Ohr_fam"/>
</dbReference>